<organism evidence="2 3">
    <name type="scientific">Flavobacterium rhamnosiphilum</name>
    <dbReference type="NCBI Taxonomy" id="2541724"/>
    <lineage>
        <taxon>Bacteria</taxon>
        <taxon>Pseudomonadati</taxon>
        <taxon>Bacteroidota</taxon>
        <taxon>Flavobacteriia</taxon>
        <taxon>Flavobacteriales</taxon>
        <taxon>Flavobacteriaceae</taxon>
        <taxon>Flavobacterium</taxon>
    </lineage>
</organism>
<keyword evidence="1" id="KW-0732">Signal</keyword>
<keyword evidence="3" id="KW-1185">Reference proteome</keyword>
<name>A0A4R5FB21_9FLAO</name>
<gene>
    <name evidence="2" type="ORF">E0I26_03725</name>
</gene>
<dbReference type="PROSITE" id="PS51257">
    <property type="entry name" value="PROKAR_LIPOPROTEIN"/>
    <property type="match status" value="1"/>
</dbReference>
<accession>A0A4R5FB21</accession>
<protein>
    <submittedName>
        <fullName evidence="2">Uncharacterized protein</fullName>
    </submittedName>
</protein>
<comment type="caution">
    <text evidence="2">The sequence shown here is derived from an EMBL/GenBank/DDBJ whole genome shotgun (WGS) entry which is preliminary data.</text>
</comment>
<dbReference type="EMBL" id="SMLG01000002">
    <property type="protein sequence ID" value="TDE45806.1"/>
    <property type="molecule type" value="Genomic_DNA"/>
</dbReference>
<proteinExistence type="predicted"/>
<evidence type="ECO:0000313" key="3">
    <source>
        <dbReference type="Proteomes" id="UP000294814"/>
    </source>
</evidence>
<dbReference type="OrthoDB" id="1363222at2"/>
<dbReference type="RefSeq" id="WP_131915161.1">
    <property type="nucleotide sequence ID" value="NZ_SMLG01000002.1"/>
</dbReference>
<evidence type="ECO:0000313" key="2">
    <source>
        <dbReference type="EMBL" id="TDE45806.1"/>
    </source>
</evidence>
<reference evidence="2 3" key="1">
    <citation type="submission" date="2019-03" db="EMBL/GenBank/DDBJ databases">
        <title>Novel species of Flavobacterium.</title>
        <authorList>
            <person name="Liu Q."/>
            <person name="Xin Y.-H."/>
        </authorList>
    </citation>
    <scope>NUCLEOTIDE SEQUENCE [LARGE SCALE GENOMIC DNA]</scope>
    <source>
        <strain evidence="2 3">LB3P52</strain>
    </source>
</reference>
<dbReference type="Proteomes" id="UP000294814">
    <property type="component" value="Unassembled WGS sequence"/>
</dbReference>
<sequence>MKKIIFIGLLLFMALFSCPSKQQLQIHLNNVHNDNGLLEDKDNTKTLILKEKADIDLFTKSGKTNPIQNRIGISINQRLIKSPSRHRKGKIIYIQKNTKTHNTEFE</sequence>
<feature type="signal peptide" evidence="1">
    <location>
        <begin position="1"/>
        <end position="22"/>
    </location>
</feature>
<dbReference type="AlphaFoldDB" id="A0A4R5FB21"/>
<evidence type="ECO:0000256" key="1">
    <source>
        <dbReference type="SAM" id="SignalP"/>
    </source>
</evidence>
<feature type="chain" id="PRO_5020835298" evidence="1">
    <location>
        <begin position="23"/>
        <end position="106"/>
    </location>
</feature>